<sequence length="169" mass="18897">MWRQRRKSRLVRSPRSNTTWGGRTGATIVETAIVMPVFFMFVFAIIEFGHAIMINNVMKNACRTAARWGSATGATTAEVQQYARDRMGGAVDTTLVNVQIKDASQFDTGGDPPTSLEDFNNMPDLELEDAEPRQLFMVRASVRYGDTSLIPHPWLGDVLLSGETFTRHE</sequence>
<comment type="caution">
    <text evidence="3">The sequence shown here is derived from an EMBL/GenBank/DDBJ whole genome shotgun (WGS) entry which is preliminary data.</text>
</comment>
<name>A0A2S8FHT1_9BACT</name>
<organism evidence="3 4">
    <name type="scientific">Blastopirellula marina</name>
    <dbReference type="NCBI Taxonomy" id="124"/>
    <lineage>
        <taxon>Bacteria</taxon>
        <taxon>Pseudomonadati</taxon>
        <taxon>Planctomycetota</taxon>
        <taxon>Planctomycetia</taxon>
        <taxon>Pirellulales</taxon>
        <taxon>Pirellulaceae</taxon>
        <taxon>Blastopirellula</taxon>
    </lineage>
</organism>
<evidence type="ECO:0000313" key="3">
    <source>
        <dbReference type="EMBL" id="PQO31728.1"/>
    </source>
</evidence>
<dbReference type="Pfam" id="PF07811">
    <property type="entry name" value="TadE"/>
    <property type="match status" value="1"/>
</dbReference>
<evidence type="ECO:0000313" key="4">
    <source>
        <dbReference type="Proteomes" id="UP000239388"/>
    </source>
</evidence>
<dbReference type="Proteomes" id="UP000239388">
    <property type="component" value="Unassembled WGS sequence"/>
</dbReference>
<protein>
    <recommendedName>
        <fullName evidence="2">TadE-like domain-containing protein</fullName>
    </recommendedName>
</protein>
<evidence type="ECO:0000259" key="2">
    <source>
        <dbReference type="Pfam" id="PF07811"/>
    </source>
</evidence>
<evidence type="ECO:0000256" key="1">
    <source>
        <dbReference type="SAM" id="Phobius"/>
    </source>
</evidence>
<dbReference type="InterPro" id="IPR012495">
    <property type="entry name" value="TadE-like_dom"/>
</dbReference>
<keyword evidence="1" id="KW-0472">Membrane</keyword>
<dbReference type="EMBL" id="PUIB01000019">
    <property type="protein sequence ID" value="PQO31728.1"/>
    <property type="molecule type" value="Genomic_DNA"/>
</dbReference>
<keyword evidence="1" id="KW-1133">Transmembrane helix</keyword>
<proteinExistence type="predicted"/>
<accession>A0A2S8FHT1</accession>
<keyword evidence="1" id="KW-0812">Transmembrane</keyword>
<reference evidence="3 4" key="1">
    <citation type="submission" date="2018-02" db="EMBL/GenBank/DDBJ databases">
        <title>Comparative genomes isolates from brazilian mangrove.</title>
        <authorList>
            <person name="Araujo J.E."/>
            <person name="Taketani R.G."/>
            <person name="Silva M.C.P."/>
            <person name="Loureco M.V."/>
            <person name="Andreote F.D."/>
        </authorList>
    </citation>
    <scope>NUCLEOTIDE SEQUENCE [LARGE SCALE GENOMIC DNA]</scope>
    <source>
        <strain evidence="3 4">NAP PRIS-MGV</strain>
    </source>
</reference>
<dbReference type="AlphaFoldDB" id="A0A2S8FHT1"/>
<gene>
    <name evidence="3" type="ORF">C5Y98_20160</name>
</gene>
<feature type="transmembrane region" description="Helical" evidence="1">
    <location>
        <begin position="20"/>
        <end position="46"/>
    </location>
</feature>
<feature type="domain" description="TadE-like" evidence="2">
    <location>
        <begin position="25"/>
        <end position="67"/>
    </location>
</feature>